<accession>A0A917JJ51</accession>
<evidence type="ECO:0000313" key="6">
    <source>
        <dbReference type="EMBL" id="GGI71101.1"/>
    </source>
</evidence>
<evidence type="ECO:0000256" key="3">
    <source>
        <dbReference type="ARBA" id="ARBA00023125"/>
    </source>
</evidence>
<dbReference type="EMBL" id="BMPZ01000001">
    <property type="protein sequence ID" value="GGI71101.1"/>
    <property type="molecule type" value="Genomic_DNA"/>
</dbReference>
<evidence type="ECO:0000256" key="2">
    <source>
        <dbReference type="ARBA" id="ARBA00023015"/>
    </source>
</evidence>
<dbReference type="Gene3D" id="1.10.10.10">
    <property type="entry name" value="Winged helix-like DNA-binding domain superfamily/Winged helix DNA-binding domain"/>
    <property type="match status" value="1"/>
</dbReference>
<dbReference type="InterPro" id="IPR050950">
    <property type="entry name" value="HTH-type_LysR_regulators"/>
</dbReference>
<comment type="similarity">
    <text evidence="1">Belongs to the LysR transcriptional regulatory family.</text>
</comment>
<dbReference type="Gene3D" id="3.40.190.10">
    <property type="entry name" value="Periplasmic binding protein-like II"/>
    <property type="match status" value="1"/>
</dbReference>
<sequence>MIELRHLRTLVALKESGSLAAAAKIRFVTQSALSHQIKELETRINSAIFIRKSKPLSFTEEGTRLLNLAEEILPRVLETESDLKQGRILAENSLKVGLDCHSCLRWLMPVVDKFKQAHLDSDLNVSSYQLADALNAIESGKLDIVLTSDPIPGQALAYQHLFDFEMKLIVANDHPLAKQDYVLPHQLEGETLLSYPIPLANQAFYRHFVEPAGVTLGHHKTYEHSNILLQRVACNEGVVALPTWAITDAYSHSVKSLKIGLEGLKRPLFGAYKRDITNGRLVQDWFELVTKAGLARQHLS</sequence>
<dbReference type="InterPro" id="IPR000847">
    <property type="entry name" value="LysR_HTH_N"/>
</dbReference>
<evidence type="ECO:0000256" key="4">
    <source>
        <dbReference type="ARBA" id="ARBA00023163"/>
    </source>
</evidence>
<dbReference type="RefSeq" id="WP_188917566.1">
    <property type="nucleotide sequence ID" value="NZ_BMPZ01000001.1"/>
</dbReference>
<dbReference type="PANTHER" id="PTHR30419:SF30">
    <property type="entry name" value="LYSR FAMILY TRANSCRIPTIONAL REGULATOR"/>
    <property type="match status" value="1"/>
</dbReference>
<evidence type="ECO:0000259" key="5">
    <source>
        <dbReference type="PROSITE" id="PS50931"/>
    </source>
</evidence>
<dbReference type="InterPro" id="IPR036390">
    <property type="entry name" value="WH_DNA-bd_sf"/>
</dbReference>
<evidence type="ECO:0000256" key="1">
    <source>
        <dbReference type="ARBA" id="ARBA00009437"/>
    </source>
</evidence>
<evidence type="ECO:0000313" key="7">
    <source>
        <dbReference type="Proteomes" id="UP000613743"/>
    </source>
</evidence>
<dbReference type="Proteomes" id="UP000613743">
    <property type="component" value="Unassembled WGS sequence"/>
</dbReference>
<feature type="domain" description="HTH lysR-type" evidence="5">
    <location>
        <begin position="2"/>
        <end position="59"/>
    </location>
</feature>
<keyword evidence="3" id="KW-0238">DNA-binding</keyword>
<name>A0A917JJ51_9GAMM</name>
<dbReference type="Pfam" id="PF00126">
    <property type="entry name" value="HTH_1"/>
    <property type="match status" value="1"/>
</dbReference>
<dbReference type="Pfam" id="PF03466">
    <property type="entry name" value="LysR_substrate"/>
    <property type="match status" value="1"/>
</dbReference>
<dbReference type="SUPFAM" id="SSF53850">
    <property type="entry name" value="Periplasmic binding protein-like II"/>
    <property type="match status" value="1"/>
</dbReference>
<reference evidence="6" key="2">
    <citation type="submission" date="2020-09" db="EMBL/GenBank/DDBJ databases">
        <authorList>
            <person name="Sun Q."/>
            <person name="Ohkuma M."/>
        </authorList>
    </citation>
    <scope>NUCLEOTIDE SEQUENCE</scope>
    <source>
        <strain evidence="6">JCM 30804</strain>
    </source>
</reference>
<dbReference type="GO" id="GO:0003700">
    <property type="term" value="F:DNA-binding transcription factor activity"/>
    <property type="evidence" value="ECO:0007669"/>
    <property type="project" value="InterPro"/>
</dbReference>
<dbReference type="SUPFAM" id="SSF46785">
    <property type="entry name" value="Winged helix' DNA-binding domain"/>
    <property type="match status" value="1"/>
</dbReference>
<dbReference type="GO" id="GO:0003677">
    <property type="term" value="F:DNA binding"/>
    <property type="evidence" value="ECO:0007669"/>
    <property type="project" value="UniProtKB-KW"/>
</dbReference>
<organism evidence="6 7">
    <name type="scientific">Shewanella gelidii</name>
    <dbReference type="NCBI Taxonomy" id="1642821"/>
    <lineage>
        <taxon>Bacteria</taxon>
        <taxon>Pseudomonadati</taxon>
        <taxon>Pseudomonadota</taxon>
        <taxon>Gammaproteobacteria</taxon>
        <taxon>Alteromonadales</taxon>
        <taxon>Shewanellaceae</taxon>
        <taxon>Shewanella</taxon>
    </lineage>
</organism>
<reference evidence="6" key="1">
    <citation type="journal article" date="2014" name="Int. J. Syst. Evol. Microbiol.">
        <title>Complete genome sequence of Corynebacterium casei LMG S-19264T (=DSM 44701T), isolated from a smear-ripened cheese.</title>
        <authorList>
            <consortium name="US DOE Joint Genome Institute (JGI-PGF)"/>
            <person name="Walter F."/>
            <person name="Albersmeier A."/>
            <person name="Kalinowski J."/>
            <person name="Ruckert C."/>
        </authorList>
    </citation>
    <scope>NUCLEOTIDE SEQUENCE</scope>
    <source>
        <strain evidence="6">JCM 30804</strain>
    </source>
</reference>
<dbReference type="PANTHER" id="PTHR30419">
    <property type="entry name" value="HTH-TYPE TRANSCRIPTIONAL REGULATOR YBHD"/>
    <property type="match status" value="1"/>
</dbReference>
<dbReference type="AlphaFoldDB" id="A0A917JJ51"/>
<dbReference type="InterPro" id="IPR036388">
    <property type="entry name" value="WH-like_DNA-bd_sf"/>
</dbReference>
<dbReference type="GO" id="GO:0005829">
    <property type="term" value="C:cytosol"/>
    <property type="evidence" value="ECO:0007669"/>
    <property type="project" value="TreeGrafter"/>
</dbReference>
<proteinExistence type="inferred from homology"/>
<protein>
    <submittedName>
        <fullName evidence="6">LysR family transcriptional regulator</fullName>
    </submittedName>
</protein>
<keyword evidence="7" id="KW-1185">Reference proteome</keyword>
<comment type="caution">
    <text evidence="6">The sequence shown here is derived from an EMBL/GenBank/DDBJ whole genome shotgun (WGS) entry which is preliminary data.</text>
</comment>
<keyword evidence="2" id="KW-0805">Transcription regulation</keyword>
<dbReference type="InterPro" id="IPR005119">
    <property type="entry name" value="LysR_subst-bd"/>
</dbReference>
<keyword evidence="4" id="KW-0804">Transcription</keyword>
<dbReference type="PROSITE" id="PS50931">
    <property type="entry name" value="HTH_LYSR"/>
    <property type="match status" value="1"/>
</dbReference>
<gene>
    <name evidence="6" type="primary">metR</name>
    <name evidence="6" type="ORF">GCM10009332_05490</name>
</gene>